<organism evidence="1 2">
    <name type="scientific">Peronosclerospora sorghi</name>
    <dbReference type="NCBI Taxonomy" id="230839"/>
    <lineage>
        <taxon>Eukaryota</taxon>
        <taxon>Sar</taxon>
        <taxon>Stramenopiles</taxon>
        <taxon>Oomycota</taxon>
        <taxon>Peronosporomycetes</taxon>
        <taxon>Peronosporales</taxon>
        <taxon>Peronosporaceae</taxon>
        <taxon>Peronosclerospora</taxon>
    </lineage>
</organism>
<evidence type="ECO:0000313" key="2">
    <source>
        <dbReference type="Proteomes" id="UP001163321"/>
    </source>
</evidence>
<sequence length="135" mass="15270">MQNEVGPRRDESCFERNPLLVDVGHRSAYRKGGVHAGKADNMQQGHTKAIRFVCTVLQKRVRILMKEINSDRIGKEQVRDSVLSICFILETILLLFQLVNQRSNRFTPAKLLLPEFGPLIVDSAGMSQNILVIQP</sequence>
<comment type="caution">
    <text evidence="1">The sequence shown here is derived from an EMBL/GenBank/DDBJ whole genome shotgun (WGS) entry which is preliminary data.</text>
</comment>
<reference evidence="1 2" key="1">
    <citation type="journal article" date="2022" name="bioRxiv">
        <title>The genome of the oomycete Peronosclerospora sorghi, a cosmopolitan pathogen of maize and sorghum, is inflated with dispersed pseudogenes.</title>
        <authorList>
            <person name="Fletcher K."/>
            <person name="Martin F."/>
            <person name="Isakeit T."/>
            <person name="Cavanaugh K."/>
            <person name="Magill C."/>
            <person name="Michelmore R."/>
        </authorList>
    </citation>
    <scope>NUCLEOTIDE SEQUENCE [LARGE SCALE GENOMIC DNA]</scope>
    <source>
        <strain evidence="1">P6</strain>
    </source>
</reference>
<gene>
    <name evidence="1" type="ORF">PsorP6_006945</name>
</gene>
<protein>
    <submittedName>
        <fullName evidence="1">Uncharacterized protein</fullName>
    </submittedName>
</protein>
<dbReference type="EMBL" id="CM047582">
    <property type="protein sequence ID" value="KAI9915954.1"/>
    <property type="molecule type" value="Genomic_DNA"/>
</dbReference>
<keyword evidence="2" id="KW-1185">Reference proteome</keyword>
<proteinExistence type="predicted"/>
<dbReference type="Proteomes" id="UP001163321">
    <property type="component" value="Chromosome 3"/>
</dbReference>
<accession>A0ACC0WAZ9</accession>
<name>A0ACC0WAZ9_9STRA</name>
<evidence type="ECO:0000313" key="1">
    <source>
        <dbReference type="EMBL" id="KAI9915954.1"/>
    </source>
</evidence>